<dbReference type="GO" id="GO:0005506">
    <property type="term" value="F:iron ion binding"/>
    <property type="evidence" value="ECO:0007669"/>
    <property type="project" value="InterPro"/>
</dbReference>
<gene>
    <name evidence="7" type="ORF">JR316_006429</name>
</gene>
<dbReference type="InterPro" id="IPR036396">
    <property type="entry name" value="Cyt_P450_sf"/>
</dbReference>
<comment type="caution">
    <text evidence="7">The sequence shown here is derived from an EMBL/GenBank/DDBJ whole genome shotgun (WGS) entry which is preliminary data.</text>
</comment>
<dbReference type="SUPFAM" id="SSF48264">
    <property type="entry name" value="Cytochrome P450"/>
    <property type="match status" value="1"/>
</dbReference>
<dbReference type="CDD" id="cd00302">
    <property type="entry name" value="cytochrome_P450"/>
    <property type="match status" value="1"/>
</dbReference>
<dbReference type="PANTHER" id="PTHR24304:SF2">
    <property type="entry name" value="24-HYDROXYCHOLESTEROL 7-ALPHA-HYDROXYLASE"/>
    <property type="match status" value="1"/>
</dbReference>
<keyword evidence="3 6" id="KW-0349">Heme</keyword>
<dbReference type="GO" id="GO:0016705">
    <property type="term" value="F:oxidoreductase activity, acting on paired donors, with incorporation or reduction of molecular oxygen"/>
    <property type="evidence" value="ECO:0007669"/>
    <property type="project" value="InterPro"/>
</dbReference>
<name>A0A8H8CJK5_PSICU</name>
<evidence type="ECO:0000256" key="1">
    <source>
        <dbReference type="ARBA" id="ARBA00001971"/>
    </source>
</evidence>
<evidence type="ECO:0000256" key="2">
    <source>
        <dbReference type="ARBA" id="ARBA00010617"/>
    </source>
</evidence>
<dbReference type="PANTHER" id="PTHR24304">
    <property type="entry name" value="CYTOCHROME P450 FAMILY 7"/>
    <property type="match status" value="1"/>
</dbReference>
<dbReference type="GO" id="GO:0004497">
    <property type="term" value="F:monooxygenase activity"/>
    <property type="evidence" value="ECO:0007669"/>
    <property type="project" value="InterPro"/>
</dbReference>
<reference evidence="7" key="1">
    <citation type="submission" date="2021-02" db="EMBL/GenBank/DDBJ databases">
        <title>Psilocybe cubensis genome.</title>
        <authorList>
            <person name="Mckernan K.J."/>
            <person name="Crawford S."/>
            <person name="Trippe A."/>
            <person name="Kane L.T."/>
            <person name="Mclaughlin S."/>
        </authorList>
    </citation>
    <scope>NUCLEOTIDE SEQUENCE [LARGE SCALE GENOMIC DNA]</scope>
    <source>
        <strain evidence="7">MGC-MH-2018</strain>
    </source>
</reference>
<evidence type="ECO:0000256" key="3">
    <source>
        <dbReference type="ARBA" id="ARBA00022617"/>
    </source>
</evidence>
<keyword evidence="5 6" id="KW-0408">Iron</keyword>
<dbReference type="Pfam" id="PF00067">
    <property type="entry name" value="p450"/>
    <property type="match status" value="1"/>
</dbReference>
<comment type="similarity">
    <text evidence="2">Belongs to the cytochrome P450 family.</text>
</comment>
<evidence type="ECO:0000256" key="5">
    <source>
        <dbReference type="ARBA" id="ARBA00023004"/>
    </source>
</evidence>
<dbReference type="InterPro" id="IPR001128">
    <property type="entry name" value="Cyt_P450"/>
</dbReference>
<protein>
    <recommendedName>
        <fullName evidence="8">Cytochrome P450</fullName>
    </recommendedName>
</protein>
<comment type="cofactor">
    <cofactor evidence="1 6">
        <name>heme</name>
        <dbReference type="ChEBI" id="CHEBI:30413"/>
    </cofactor>
</comment>
<dbReference type="PRINTS" id="PR00465">
    <property type="entry name" value="EP450IV"/>
</dbReference>
<evidence type="ECO:0008006" key="8">
    <source>
        <dbReference type="Google" id="ProtNLM"/>
    </source>
</evidence>
<dbReference type="AlphaFoldDB" id="A0A8H8CJK5"/>
<dbReference type="Gene3D" id="1.10.630.10">
    <property type="entry name" value="Cytochrome P450"/>
    <property type="match status" value="1"/>
</dbReference>
<evidence type="ECO:0000313" key="7">
    <source>
        <dbReference type="EMBL" id="KAG5167838.1"/>
    </source>
</evidence>
<evidence type="ECO:0000256" key="4">
    <source>
        <dbReference type="ARBA" id="ARBA00022723"/>
    </source>
</evidence>
<dbReference type="EMBL" id="JAFIQS010000006">
    <property type="protein sequence ID" value="KAG5167838.1"/>
    <property type="molecule type" value="Genomic_DNA"/>
</dbReference>
<dbReference type="InterPro" id="IPR050529">
    <property type="entry name" value="CYP450_sterol_14alpha_dmase"/>
</dbReference>
<accession>A0A8H8CJK5</accession>
<sequence>MAAASASFSPLANIINKPSEWSNDVRAAVIIALSVVVFSAVLLRPSYDGKVYDLGGIPILTVWSFFTKRYDFIREQFKNSGGKTFRFRVLQHRVIAFNGEQSRKVYFNEAGFSMSEGYRILMGGAPELKDAHVQSSVTDADIEDGFIKRLLLLLRRDRITDTLPTLLDDMHTRMTEWGTEGKINPFSQLVFQMTIRMATCKELAEDRKAMNDLAKHYWALEKSATPVSLLLPWFPGPAKRAKEKSTVALYNLFNSFVERRRNATVPSSDPIDLFIAQGDSNDTIIGVPCWTLLFLGSNPVWKKKVVDELKALVANHTDTLSSEPLHKRLAAIPLNAWEEQLPTIDLAIRETLRITATGSTLRRNMHKDVTVDGVTVKRGDFLTYQLADVHLNPEIYKDPMQFDPSRFLEGREEDRKETFAFIGWGVGRHPCAGMKIAKLEIKLILALILLGYEYELVDGSGKYPKQLPTPDRNDIQQARPLGEPCYMKFKKVAE</sequence>
<dbReference type="GO" id="GO:0020037">
    <property type="term" value="F:heme binding"/>
    <property type="evidence" value="ECO:0007669"/>
    <property type="project" value="InterPro"/>
</dbReference>
<organism evidence="7">
    <name type="scientific">Psilocybe cubensis</name>
    <name type="common">Psychedelic mushroom</name>
    <name type="synonym">Stropharia cubensis</name>
    <dbReference type="NCBI Taxonomy" id="181762"/>
    <lineage>
        <taxon>Eukaryota</taxon>
        <taxon>Fungi</taxon>
        <taxon>Dikarya</taxon>
        <taxon>Basidiomycota</taxon>
        <taxon>Agaricomycotina</taxon>
        <taxon>Agaricomycetes</taxon>
        <taxon>Agaricomycetidae</taxon>
        <taxon>Agaricales</taxon>
        <taxon>Agaricineae</taxon>
        <taxon>Strophariaceae</taxon>
        <taxon>Psilocybe</taxon>
    </lineage>
</organism>
<dbReference type="InterPro" id="IPR002403">
    <property type="entry name" value="Cyt_P450_E_grp-IV"/>
</dbReference>
<feature type="binding site" description="axial binding residue" evidence="6">
    <location>
        <position position="431"/>
    </location>
    <ligand>
        <name>heme</name>
        <dbReference type="ChEBI" id="CHEBI:30413"/>
    </ligand>
    <ligandPart>
        <name>Fe</name>
        <dbReference type="ChEBI" id="CHEBI:18248"/>
    </ligandPart>
</feature>
<proteinExistence type="inferred from homology"/>
<evidence type="ECO:0000256" key="6">
    <source>
        <dbReference type="PIRSR" id="PIRSR602403-1"/>
    </source>
</evidence>
<keyword evidence="4 6" id="KW-0479">Metal-binding</keyword>
<dbReference type="OrthoDB" id="1055148at2759"/>